<sequence>MCSMGGCRRCSGFCRRCSGFCRRCSGFCRRYSGSDSEQCRLVRVDRDYEQKAFVESLLHKKRSLSRSYIKSVR</sequence>
<protein>
    <submittedName>
        <fullName evidence="1">Uncharacterized protein</fullName>
    </submittedName>
</protein>
<dbReference type="AlphaFoldDB" id="M5E688"/>
<dbReference type="Proteomes" id="UP000011866">
    <property type="component" value="Chromosome"/>
</dbReference>
<dbReference type="HOGENOM" id="CLU_197652_0_0_6"/>
<organism evidence="1 2">
    <name type="scientific">Thalassolituus oleivorans MIL-1</name>
    <dbReference type="NCBI Taxonomy" id="1298593"/>
    <lineage>
        <taxon>Bacteria</taxon>
        <taxon>Pseudomonadati</taxon>
        <taxon>Pseudomonadota</taxon>
        <taxon>Gammaproteobacteria</taxon>
        <taxon>Oceanospirillales</taxon>
        <taxon>Oceanospirillaceae</taxon>
        <taxon>Thalassolituus</taxon>
    </lineage>
</organism>
<gene>
    <name evidence="1" type="ORF">TOL_2576</name>
</gene>
<reference evidence="1 2" key="1">
    <citation type="journal article" date="2013" name="Genome Announc.">
        <title>Genome Sequence of Thalassolituus oleivorans MIL-1 (DSM 14913T).</title>
        <authorList>
            <person name="Golyshin P.N."/>
            <person name="Werner J."/>
            <person name="Chernikova T.N."/>
            <person name="Tran H."/>
            <person name="Ferrer M."/>
            <person name="Yakimov M.M."/>
            <person name="Teeling H."/>
            <person name="Golyshina O.V."/>
        </authorList>
    </citation>
    <scope>NUCLEOTIDE SEQUENCE [LARGE SCALE GENOMIC DNA]</scope>
    <source>
        <strain evidence="1 2">MIL-1</strain>
    </source>
</reference>
<keyword evidence="2" id="KW-1185">Reference proteome</keyword>
<evidence type="ECO:0000313" key="1">
    <source>
        <dbReference type="EMBL" id="CCU72975.1"/>
    </source>
</evidence>
<accession>M5E688</accession>
<name>M5E688_9GAMM</name>
<dbReference type="EMBL" id="HF680312">
    <property type="protein sequence ID" value="CCU72975.1"/>
    <property type="molecule type" value="Genomic_DNA"/>
</dbReference>
<proteinExistence type="predicted"/>
<dbReference type="KEGG" id="tol:TOL_2576"/>
<evidence type="ECO:0000313" key="2">
    <source>
        <dbReference type="Proteomes" id="UP000011866"/>
    </source>
</evidence>